<organism evidence="1 2">
    <name type="scientific">Saccharicrinis fermentans DSM 9555 = JCM 21142</name>
    <dbReference type="NCBI Taxonomy" id="869213"/>
    <lineage>
        <taxon>Bacteria</taxon>
        <taxon>Pseudomonadati</taxon>
        <taxon>Bacteroidota</taxon>
        <taxon>Bacteroidia</taxon>
        <taxon>Marinilabiliales</taxon>
        <taxon>Marinilabiliaceae</taxon>
        <taxon>Saccharicrinis</taxon>
    </lineage>
</organism>
<dbReference type="InterPro" id="IPR016032">
    <property type="entry name" value="Sig_transdc_resp-reg_C-effctor"/>
</dbReference>
<protein>
    <recommendedName>
        <fullName evidence="3">HTH luxR-type domain-containing protein</fullName>
    </recommendedName>
</protein>
<dbReference type="eggNOG" id="COG2771">
    <property type="taxonomic scope" value="Bacteria"/>
</dbReference>
<sequence>MEVKSKELTSYALQMIDKDAAIDELLEAIKKDAPRSYKPLQAKYQKGSKDLWDQFNLRFTEVNTAFYSRLNDKHPALSPTEQKHCALIKLNFGTKEMARILNIAPHSVHISRSRIRKKIGLERSDNLEKYIANL</sequence>
<dbReference type="GO" id="GO:0006355">
    <property type="term" value="P:regulation of DNA-templated transcription"/>
    <property type="evidence" value="ECO:0007669"/>
    <property type="project" value="InterPro"/>
</dbReference>
<dbReference type="STRING" id="869213.GCA_000517085_01710"/>
<reference evidence="1 2" key="1">
    <citation type="journal article" date="2014" name="Genome Announc.">
        <title>Draft Genome Sequence of Cytophaga fermentans JCM 21142T, a Facultative Anaerobe Isolated from Marine Mud.</title>
        <authorList>
            <person name="Starns D."/>
            <person name="Oshima K."/>
            <person name="Suda W."/>
            <person name="Iino T."/>
            <person name="Yuki M."/>
            <person name="Inoue J."/>
            <person name="Kitamura K."/>
            <person name="Iida T."/>
            <person name="Darby A."/>
            <person name="Hattori M."/>
            <person name="Ohkuma M."/>
        </authorList>
    </citation>
    <scope>NUCLEOTIDE SEQUENCE [LARGE SCALE GENOMIC DNA]</scope>
    <source>
        <strain evidence="1 2">JCM 21142</strain>
    </source>
</reference>
<proteinExistence type="predicted"/>
<evidence type="ECO:0008006" key="3">
    <source>
        <dbReference type="Google" id="ProtNLM"/>
    </source>
</evidence>
<comment type="caution">
    <text evidence="1">The sequence shown here is derived from an EMBL/GenBank/DDBJ whole genome shotgun (WGS) entry which is preliminary data.</text>
</comment>
<dbReference type="GO" id="GO:0003677">
    <property type="term" value="F:DNA binding"/>
    <property type="evidence" value="ECO:0007669"/>
    <property type="project" value="InterPro"/>
</dbReference>
<dbReference type="InterPro" id="IPR036388">
    <property type="entry name" value="WH-like_DNA-bd_sf"/>
</dbReference>
<evidence type="ECO:0000313" key="1">
    <source>
        <dbReference type="EMBL" id="GAF03649.1"/>
    </source>
</evidence>
<accession>W7YMM9</accession>
<dbReference type="EMBL" id="BAMD01000027">
    <property type="protein sequence ID" value="GAF03649.1"/>
    <property type="molecule type" value="Genomic_DNA"/>
</dbReference>
<dbReference type="AlphaFoldDB" id="W7YMM9"/>
<name>W7YMM9_9BACT</name>
<dbReference type="Gene3D" id="1.10.10.10">
    <property type="entry name" value="Winged helix-like DNA-binding domain superfamily/Winged helix DNA-binding domain"/>
    <property type="match status" value="1"/>
</dbReference>
<gene>
    <name evidence="1" type="ORF">JCM21142_52328</name>
</gene>
<evidence type="ECO:0000313" key="2">
    <source>
        <dbReference type="Proteomes" id="UP000019402"/>
    </source>
</evidence>
<dbReference type="RefSeq" id="WP_027471467.1">
    <property type="nucleotide sequence ID" value="NZ_KI912107.1"/>
</dbReference>
<dbReference type="SUPFAM" id="SSF46894">
    <property type="entry name" value="C-terminal effector domain of the bipartite response regulators"/>
    <property type="match status" value="1"/>
</dbReference>
<keyword evidence="2" id="KW-1185">Reference proteome</keyword>
<dbReference type="Proteomes" id="UP000019402">
    <property type="component" value="Unassembled WGS sequence"/>
</dbReference>